<dbReference type="InterPro" id="IPR000515">
    <property type="entry name" value="MetI-like"/>
</dbReference>
<feature type="non-terminal residue" evidence="7">
    <location>
        <position position="1"/>
    </location>
</feature>
<evidence type="ECO:0000256" key="4">
    <source>
        <dbReference type="ARBA" id="ARBA00023136"/>
    </source>
</evidence>
<reference evidence="7" key="1">
    <citation type="journal article" date="2014" name="Front. Microbiol.">
        <title>High frequency of phylogenetically diverse reductive dehalogenase-homologous genes in deep subseafloor sedimentary metagenomes.</title>
        <authorList>
            <person name="Kawai M."/>
            <person name="Futagami T."/>
            <person name="Toyoda A."/>
            <person name="Takaki Y."/>
            <person name="Nishi S."/>
            <person name="Hori S."/>
            <person name="Arai W."/>
            <person name="Tsubouchi T."/>
            <person name="Morono Y."/>
            <person name="Uchiyama I."/>
            <person name="Ito T."/>
            <person name="Fujiyama A."/>
            <person name="Inagaki F."/>
            <person name="Takami H."/>
        </authorList>
    </citation>
    <scope>NUCLEOTIDE SEQUENCE</scope>
    <source>
        <strain evidence="7">Expedition CK06-06</strain>
    </source>
</reference>
<dbReference type="GO" id="GO:0055085">
    <property type="term" value="P:transmembrane transport"/>
    <property type="evidence" value="ECO:0007669"/>
    <property type="project" value="InterPro"/>
</dbReference>
<dbReference type="PANTHER" id="PTHR43376:SF1">
    <property type="entry name" value="OLIGOPEPTIDE TRANSPORT SYSTEM PERMEASE PROTEIN"/>
    <property type="match status" value="1"/>
</dbReference>
<proteinExistence type="predicted"/>
<evidence type="ECO:0000256" key="3">
    <source>
        <dbReference type="ARBA" id="ARBA00022989"/>
    </source>
</evidence>
<dbReference type="PANTHER" id="PTHR43376">
    <property type="entry name" value="OLIGOPEPTIDE TRANSPORT SYSTEM PERMEASE PROTEIN"/>
    <property type="match status" value="1"/>
</dbReference>
<evidence type="ECO:0000256" key="1">
    <source>
        <dbReference type="ARBA" id="ARBA00004141"/>
    </source>
</evidence>
<dbReference type="GO" id="GO:0016020">
    <property type="term" value="C:membrane"/>
    <property type="evidence" value="ECO:0007669"/>
    <property type="project" value="UniProtKB-SubCell"/>
</dbReference>
<feature type="transmembrane region" description="Helical" evidence="5">
    <location>
        <begin position="94"/>
        <end position="116"/>
    </location>
</feature>
<dbReference type="InterPro" id="IPR035906">
    <property type="entry name" value="MetI-like_sf"/>
</dbReference>
<keyword evidence="3 5" id="KW-1133">Transmembrane helix</keyword>
<keyword evidence="4 5" id="KW-0472">Membrane</keyword>
<organism evidence="7">
    <name type="scientific">marine sediment metagenome</name>
    <dbReference type="NCBI Taxonomy" id="412755"/>
    <lineage>
        <taxon>unclassified sequences</taxon>
        <taxon>metagenomes</taxon>
        <taxon>ecological metagenomes</taxon>
    </lineage>
</organism>
<accession>X1J9U9</accession>
<feature type="transmembrane region" description="Helical" evidence="5">
    <location>
        <begin position="48"/>
        <end position="73"/>
    </location>
</feature>
<feature type="transmembrane region" description="Helical" evidence="5">
    <location>
        <begin position="237"/>
        <end position="258"/>
    </location>
</feature>
<comment type="subcellular location">
    <subcellularLocation>
        <location evidence="1">Membrane</location>
        <topology evidence="1">Multi-pass membrane protein</topology>
    </subcellularLocation>
</comment>
<evidence type="ECO:0000259" key="6">
    <source>
        <dbReference type="PROSITE" id="PS50928"/>
    </source>
</evidence>
<dbReference type="Pfam" id="PF00528">
    <property type="entry name" value="BPD_transp_1"/>
    <property type="match status" value="1"/>
</dbReference>
<evidence type="ECO:0000256" key="5">
    <source>
        <dbReference type="SAM" id="Phobius"/>
    </source>
</evidence>
<evidence type="ECO:0000256" key="2">
    <source>
        <dbReference type="ARBA" id="ARBA00022692"/>
    </source>
</evidence>
<dbReference type="Gene3D" id="1.10.3720.10">
    <property type="entry name" value="MetI-like"/>
    <property type="match status" value="1"/>
</dbReference>
<evidence type="ECO:0000313" key="7">
    <source>
        <dbReference type="EMBL" id="GAH66523.1"/>
    </source>
</evidence>
<dbReference type="AlphaFoldDB" id="X1J9U9"/>
<dbReference type="EMBL" id="BARU01032043">
    <property type="protein sequence ID" value="GAH66523.1"/>
    <property type="molecule type" value="Genomic_DNA"/>
</dbReference>
<sequence>RLRAKFGLDKPLHMQYLDFLRNTLRGEFGFSLYYKRPVFDVVMERLPYTIFLLGISITVSTIVSYVVGIYFAYKRGTKVDLWGTNICMFVRSTPHFWLGMILLLVFAYYIPFFPLFGALTPGVKHENTYEFIKDLLFHYTLPLTTLIVRQIGMYVLYMRNSTVEVLGEDYMVTAKAKGVPKRSIMFKHAARNAMLPMVTVTAIRFGFMVNGAILTETVFSLPGTGRLIYQAIMNDDFFLLQGAFFIIAITVLIANLVADIL</sequence>
<feature type="domain" description="ABC transmembrane type-1" evidence="6">
    <location>
        <begin position="46"/>
        <end position="261"/>
    </location>
</feature>
<feature type="non-terminal residue" evidence="7">
    <location>
        <position position="261"/>
    </location>
</feature>
<protein>
    <recommendedName>
        <fullName evidence="6">ABC transmembrane type-1 domain-containing protein</fullName>
    </recommendedName>
</protein>
<keyword evidence="2 5" id="KW-0812">Transmembrane</keyword>
<feature type="transmembrane region" description="Helical" evidence="5">
    <location>
        <begin position="136"/>
        <end position="157"/>
    </location>
</feature>
<dbReference type="PROSITE" id="PS50928">
    <property type="entry name" value="ABC_TM1"/>
    <property type="match status" value="1"/>
</dbReference>
<dbReference type="SUPFAM" id="SSF161098">
    <property type="entry name" value="MetI-like"/>
    <property type="match status" value="1"/>
</dbReference>
<feature type="transmembrane region" description="Helical" evidence="5">
    <location>
        <begin position="193"/>
        <end position="214"/>
    </location>
</feature>
<gene>
    <name evidence="7" type="ORF">S03H2_50584</name>
</gene>
<comment type="caution">
    <text evidence="7">The sequence shown here is derived from an EMBL/GenBank/DDBJ whole genome shotgun (WGS) entry which is preliminary data.</text>
</comment>
<name>X1J9U9_9ZZZZ</name>
<dbReference type="CDD" id="cd06261">
    <property type="entry name" value="TM_PBP2"/>
    <property type="match status" value="1"/>
</dbReference>